<dbReference type="PANTHER" id="PTHR10622:SF10">
    <property type="entry name" value="HET DOMAIN-CONTAINING PROTEIN"/>
    <property type="match status" value="1"/>
</dbReference>
<dbReference type="InterPro" id="IPR058525">
    <property type="entry name" value="DUF8212"/>
</dbReference>
<gene>
    <name evidence="4" type="ORF">BD311DRAFT_862561</name>
</gene>
<reference evidence="4" key="1">
    <citation type="submission" date="2019-01" db="EMBL/GenBank/DDBJ databases">
        <title>Draft genome sequences of three monokaryotic isolates of the white-rot basidiomycete fungus Dichomitus squalens.</title>
        <authorList>
            <consortium name="DOE Joint Genome Institute"/>
            <person name="Lopez S.C."/>
            <person name="Andreopoulos B."/>
            <person name="Pangilinan J."/>
            <person name="Lipzen A."/>
            <person name="Riley R."/>
            <person name="Ahrendt S."/>
            <person name="Ng V."/>
            <person name="Barry K."/>
            <person name="Daum C."/>
            <person name="Grigoriev I.V."/>
            <person name="Hilden K.S."/>
            <person name="Makela M.R."/>
            <person name="de Vries R.P."/>
        </authorList>
    </citation>
    <scope>NUCLEOTIDE SEQUENCE [LARGE SCALE GENOMIC DNA]</scope>
    <source>
        <strain evidence="4">OM18370.1</strain>
    </source>
</reference>
<dbReference type="Proteomes" id="UP000292957">
    <property type="component" value="Unassembled WGS sequence"/>
</dbReference>
<organism evidence="4">
    <name type="scientific">Dichomitus squalens</name>
    <dbReference type="NCBI Taxonomy" id="114155"/>
    <lineage>
        <taxon>Eukaryota</taxon>
        <taxon>Fungi</taxon>
        <taxon>Dikarya</taxon>
        <taxon>Basidiomycota</taxon>
        <taxon>Agaricomycotina</taxon>
        <taxon>Agaricomycetes</taxon>
        <taxon>Polyporales</taxon>
        <taxon>Polyporaceae</taxon>
        <taxon>Dichomitus</taxon>
    </lineage>
</organism>
<feature type="region of interest" description="Disordered" evidence="1">
    <location>
        <begin position="58"/>
        <end position="86"/>
    </location>
</feature>
<proteinExistence type="predicted"/>
<dbReference type="Pfam" id="PF06985">
    <property type="entry name" value="HET"/>
    <property type="match status" value="1"/>
</dbReference>
<sequence length="683" mass="76600">MRLLNTETGQFEERDPESTKYAILSHTWDAVEQTYEEVRELQRPYASNGVLRSSLAPVRSPSNRWSPRSLMPSGASHNRSLSNPERELRPLWDNPELSAKVRDACTAAREAGYRYIWIDSCCIDKTSSSELSEAINSMYKWYALSAACYAYLADVPFDEDHRASRSSFRRSRWFERGWTLQELIAPLEVIFLSQDWKVIGSKHTLVDLVWDVTGIPEEALLHMESLDAFSVAQRLSWAASRQTTREEDHAYSLLGIFDINMPTLYGEGKRAFRRLQEEIVRRVPDQSLFAWWAIFTGIEARQDLVMTATLQNAARIAFNVWDGASTSFLATDVTLFAAGGSIRAVSHDDVFHRLQLSHLPATEYTSTPHGIRTQIPVIPLSFCVPQHAAHYPEKYASSQWYLAILGCEHEDYPGHLLGRVCYIPPSESGVEHLYCGYAAIDPTPERGTDVPELFPLSPDTLSRCRPEIQLKTIYISHPERAIAGSLGATTEPHRQIELTVSSRARRTLLAQGYSVELSGPALDSPAARWLTLSKDNDRVMIAFSHALDNAGRKLTITARVTMSQEPSSSSTREIHGTPISVSWSDYAPWSRSLGSRKVTISDPSTSQQFTVTLTVSFAGLSYYLLHVVVAAETPVAVPALIAPPWGLSSHPLPTNYSIYPDYPTFDRSPRCFLDIMTIIFICS</sequence>
<dbReference type="OrthoDB" id="1938262at2759"/>
<evidence type="ECO:0000313" key="4">
    <source>
        <dbReference type="EMBL" id="TBU32617.1"/>
    </source>
</evidence>
<protein>
    <submittedName>
        <fullName evidence="4">Heterokaryon incompatibility protein-domain-containing protein</fullName>
    </submittedName>
</protein>
<dbReference type="PANTHER" id="PTHR10622">
    <property type="entry name" value="HET DOMAIN-CONTAINING PROTEIN"/>
    <property type="match status" value="1"/>
</dbReference>
<evidence type="ECO:0000259" key="2">
    <source>
        <dbReference type="Pfam" id="PF06985"/>
    </source>
</evidence>
<dbReference type="InterPro" id="IPR010730">
    <property type="entry name" value="HET"/>
</dbReference>
<dbReference type="EMBL" id="ML143394">
    <property type="protein sequence ID" value="TBU32617.1"/>
    <property type="molecule type" value="Genomic_DNA"/>
</dbReference>
<evidence type="ECO:0000259" key="3">
    <source>
        <dbReference type="Pfam" id="PF26640"/>
    </source>
</evidence>
<name>A0A4Q9MYL2_9APHY</name>
<accession>A0A4Q9MYL2</accession>
<feature type="domain" description="Heterokaryon incompatibility" evidence="2">
    <location>
        <begin position="21"/>
        <end position="154"/>
    </location>
</feature>
<feature type="domain" description="DUF8212" evidence="3">
    <location>
        <begin position="270"/>
        <end position="479"/>
    </location>
</feature>
<dbReference type="AlphaFoldDB" id="A0A4Q9MYL2"/>
<dbReference type="Pfam" id="PF26640">
    <property type="entry name" value="DUF8212"/>
    <property type="match status" value="1"/>
</dbReference>
<evidence type="ECO:0000256" key="1">
    <source>
        <dbReference type="SAM" id="MobiDB-lite"/>
    </source>
</evidence>